<evidence type="ECO:0000256" key="3">
    <source>
        <dbReference type="PROSITE-ProRule" id="PRU00339"/>
    </source>
</evidence>
<dbReference type="Proteomes" id="UP001314229">
    <property type="component" value="Unassembled WGS sequence"/>
</dbReference>
<proteinExistence type="predicted"/>
<evidence type="ECO:0000313" key="6">
    <source>
        <dbReference type="EMBL" id="CAK6974928.1"/>
    </source>
</evidence>
<dbReference type="InterPro" id="IPR000008">
    <property type="entry name" value="C2_dom"/>
</dbReference>
<keyword evidence="6" id="KW-0282">Flagellum</keyword>
<feature type="region of interest" description="Disordered" evidence="4">
    <location>
        <begin position="771"/>
        <end position="838"/>
    </location>
</feature>
<evidence type="ECO:0000259" key="5">
    <source>
        <dbReference type="PROSITE" id="PS50004"/>
    </source>
</evidence>
<dbReference type="Pfam" id="PF13432">
    <property type="entry name" value="TPR_16"/>
    <property type="match status" value="1"/>
</dbReference>
<dbReference type="PANTHER" id="PTHR44314">
    <property type="entry name" value="CILIA- AND FLAGELLA-ASSOCIATED PROTEIN 70"/>
    <property type="match status" value="1"/>
</dbReference>
<evidence type="ECO:0000256" key="1">
    <source>
        <dbReference type="ARBA" id="ARBA00022737"/>
    </source>
</evidence>
<keyword evidence="7" id="KW-1185">Reference proteome</keyword>
<feature type="repeat" description="TPR" evidence="3">
    <location>
        <begin position="673"/>
        <end position="706"/>
    </location>
</feature>
<feature type="compositionally biased region" description="Basic and acidic residues" evidence="4">
    <location>
        <begin position="423"/>
        <end position="433"/>
    </location>
</feature>
<evidence type="ECO:0000256" key="4">
    <source>
        <dbReference type="SAM" id="MobiDB-lite"/>
    </source>
</evidence>
<gene>
    <name evidence="6" type="ORF">FSCOSCO3_A016881</name>
</gene>
<dbReference type="GO" id="GO:0070062">
    <property type="term" value="C:extracellular exosome"/>
    <property type="evidence" value="ECO:0007669"/>
    <property type="project" value="TreeGrafter"/>
</dbReference>
<keyword evidence="2 3" id="KW-0802">TPR repeat</keyword>
<dbReference type="GO" id="GO:0060271">
    <property type="term" value="P:cilium assembly"/>
    <property type="evidence" value="ECO:0007669"/>
    <property type="project" value="TreeGrafter"/>
</dbReference>
<accession>A0AAV1PUF0</accession>
<feature type="region of interest" description="Disordered" evidence="4">
    <location>
        <begin position="401"/>
        <end position="456"/>
    </location>
</feature>
<dbReference type="PROSITE" id="PS50004">
    <property type="entry name" value="C2"/>
    <property type="match status" value="1"/>
</dbReference>
<dbReference type="Pfam" id="PF13181">
    <property type="entry name" value="TPR_8"/>
    <property type="match status" value="1"/>
</dbReference>
<dbReference type="EMBL" id="CAWUFR010000278">
    <property type="protein sequence ID" value="CAK6974928.1"/>
    <property type="molecule type" value="Genomic_DNA"/>
</dbReference>
<dbReference type="GO" id="GO:0003341">
    <property type="term" value="P:cilium movement"/>
    <property type="evidence" value="ECO:0007669"/>
    <property type="project" value="TreeGrafter"/>
</dbReference>
<feature type="domain" description="C2" evidence="5">
    <location>
        <begin position="1"/>
        <end position="127"/>
    </location>
</feature>
<organism evidence="6 7">
    <name type="scientific">Scomber scombrus</name>
    <name type="common">Atlantic mackerel</name>
    <name type="synonym">Scomber vernalis</name>
    <dbReference type="NCBI Taxonomy" id="13677"/>
    <lineage>
        <taxon>Eukaryota</taxon>
        <taxon>Metazoa</taxon>
        <taxon>Chordata</taxon>
        <taxon>Craniata</taxon>
        <taxon>Vertebrata</taxon>
        <taxon>Euteleostomi</taxon>
        <taxon>Actinopterygii</taxon>
        <taxon>Neopterygii</taxon>
        <taxon>Teleostei</taxon>
        <taxon>Neoteleostei</taxon>
        <taxon>Acanthomorphata</taxon>
        <taxon>Pelagiaria</taxon>
        <taxon>Scombriformes</taxon>
        <taxon>Scombridae</taxon>
        <taxon>Scomber</taxon>
    </lineage>
</organism>
<evidence type="ECO:0000256" key="2">
    <source>
        <dbReference type="ARBA" id="ARBA00022803"/>
    </source>
</evidence>
<keyword evidence="6" id="KW-0969">Cilium</keyword>
<name>A0AAV1PUF0_SCOSC</name>
<dbReference type="GO" id="GO:0031514">
    <property type="term" value="C:motile cilium"/>
    <property type="evidence" value="ECO:0007669"/>
    <property type="project" value="TreeGrafter"/>
</dbReference>
<sequence length="1081" mass="120900">MESPENTEENNMTITITVIRGNNLQGKKSDSFQSFVHVEMDGMVLGESDKTHADPVARSVNYDFTCNFQCPHDTQALSDIAHKPLIMTVTEFLPDEKKVEARNALMGQAVVDLLPLLQGQCSFSSTVPLSLVNNSPAKGSSQDSSSRKPALDVFVSVSNPLLSESELSASNLLRVTVETAYSLPESWTQMSGPAPTPYMYTAALEVPLTAQKDQMLVFCEGQLKAGGHREDSGRQKKRPHQALLLPGNHFLPGAFIQAETTEQENGELTELEDREFRCESEIMRSRVSWDTEMRCFLDEGGTVRLRQRITESRLWPVEIMRSLAPLGKAAETTKLPPEEDPQIPFHGVVFVDVGMLLYPGVTRIRGAYSIQPFSETELLNKAKRSISVLKEQAKAAASQIKARAGSAAGSCKGRAGKAMDGTKGAKDPKEPAKKQPGNQSRTAPADSVADSVTETEPHVNIEGNMYVEARTYIIIEIALEKPLVPKTSPEELARWVKSMIPPRPPLPAGPSKAERAVQGFHKQVGNVVAHISDQYEELFGAKCKSPDDCSQEQMKAQLMGALNVSGRYFAFKEQMKHAVGRIVRDKMQQTEPFTEPQDLQAFVSKLYVYLVDEMHLAMNKIYSDDVDDDDSPDEIHLSTSQLRHFAKEAQLTGDYQQAAQYYQELVVRHPCEPSHKFEWGSLYMMTGDYMKAKECFHDAVSIQQAHQPSLMMCGVLAVMFERFEEAEVFLERATSIEPPSVVAWTLLGFVQETQNKPTLAERAFMEAKNQLKAEVARRQTQKGEEKKTEKKKKDQHEQEETAAAACNSSDNKQDSECGDQDSVVHREPPAKHVSSRSAPATFSTIYTETVQFLLQNNAVQMAEHALSQELLCSDGGRSFSYLLHLARLQLLRADYCSAIASLKEALLYRDQDADAWALNGHCHYLRREFTEARGSYELSLILPQQPSDSYLVVLRLGSIYLQEGKFEQAKVVYLQACEQSPSCLTWLGLGITCYRLEELCVAEEALTEANHLNNQNAEVWAYLSLICLRSGRQLEAEQFYKYATRFNLQKHSLLEEFRALQDEVRFSHLVSCFGTSCDTRV</sequence>
<dbReference type="PANTHER" id="PTHR44314:SF1">
    <property type="entry name" value="CILIA- AND FLAGELLA-ASSOCIATED PROTEIN 70"/>
    <property type="match status" value="1"/>
</dbReference>
<keyword evidence="6" id="KW-0966">Cell projection</keyword>
<dbReference type="SUPFAM" id="SSF48452">
    <property type="entry name" value="TPR-like"/>
    <property type="match status" value="2"/>
</dbReference>
<dbReference type="PROSITE" id="PS50005">
    <property type="entry name" value="TPR"/>
    <property type="match status" value="2"/>
</dbReference>
<comment type="caution">
    <text evidence="6">The sequence shown here is derived from an EMBL/GenBank/DDBJ whole genome shotgun (WGS) entry which is preliminary data.</text>
</comment>
<dbReference type="InterPro" id="IPR011990">
    <property type="entry name" value="TPR-like_helical_dom_sf"/>
</dbReference>
<keyword evidence="1" id="KW-0677">Repeat</keyword>
<dbReference type="InterPro" id="IPR019734">
    <property type="entry name" value="TPR_rpt"/>
</dbReference>
<dbReference type="Gene3D" id="1.25.40.10">
    <property type="entry name" value="Tetratricopeptide repeat domain"/>
    <property type="match status" value="3"/>
</dbReference>
<protein>
    <submittedName>
        <fullName evidence="6">Cilia- and flagella-associated protein 70</fullName>
    </submittedName>
</protein>
<dbReference type="InterPro" id="IPR052628">
    <property type="entry name" value="CFAP70"/>
</dbReference>
<reference evidence="6 7" key="1">
    <citation type="submission" date="2024-01" db="EMBL/GenBank/DDBJ databases">
        <authorList>
            <person name="Alioto T."/>
            <person name="Alioto T."/>
            <person name="Gomez Garrido J."/>
        </authorList>
    </citation>
    <scope>NUCLEOTIDE SEQUENCE [LARGE SCALE GENOMIC DNA]</scope>
</reference>
<dbReference type="AlphaFoldDB" id="A0AAV1PUF0"/>
<feature type="repeat" description="TPR" evidence="3">
    <location>
        <begin position="950"/>
        <end position="983"/>
    </location>
</feature>
<evidence type="ECO:0000313" key="7">
    <source>
        <dbReference type="Proteomes" id="UP001314229"/>
    </source>
</evidence>
<feature type="compositionally biased region" description="Basic and acidic residues" evidence="4">
    <location>
        <begin position="771"/>
        <end position="799"/>
    </location>
</feature>
<dbReference type="SMART" id="SM00028">
    <property type="entry name" value="TPR"/>
    <property type="match status" value="7"/>
</dbReference>